<protein>
    <submittedName>
        <fullName evidence="2">Glycosyltransferase family 4 protein</fullName>
        <ecNumber evidence="2">2.4.-.-</ecNumber>
    </submittedName>
</protein>
<evidence type="ECO:0000313" key="2">
    <source>
        <dbReference type="EMBL" id="MEX6686394.1"/>
    </source>
</evidence>
<keyword evidence="3" id="KW-1185">Reference proteome</keyword>
<dbReference type="PANTHER" id="PTHR45947:SF3">
    <property type="entry name" value="SULFOQUINOVOSYL TRANSFERASE SQD2"/>
    <property type="match status" value="1"/>
</dbReference>
<dbReference type="PANTHER" id="PTHR45947">
    <property type="entry name" value="SULFOQUINOVOSYL TRANSFERASE SQD2"/>
    <property type="match status" value="1"/>
</dbReference>
<keyword evidence="2" id="KW-0808">Transferase</keyword>
<name>A0ABV3Z948_9BACT</name>
<dbReference type="SUPFAM" id="SSF53756">
    <property type="entry name" value="UDP-Glycosyltransferase/glycogen phosphorylase"/>
    <property type="match status" value="1"/>
</dbReference>
<keyword evidence="2" id="KW-0328">Glycosyltransferase</keyword>
<reference evidence="2 3" key="1">
    <citation type="submission" date="2023-07" db="EMBL/GenBank/DDBJ databases">
        <authorList>
            <person name="Lian W.-H."/>
        </authorList>
    </citation>
    <scope>NUCLEOTIDE SEQUENCE [LARGE SCALE GENOMIC DNA]</scope>
    <source>
        <strain evidence="2 3">SYSU DXS3180</strain>
    </source>
</reference>
<dbReference type="Gene3D" id="3.40.50.2000">
    <property type="entry name" value="Glycogen Phosphorylase B"/>
    <property type="match status" value="2"/>
</dbReference>
<dbReference type="Proteomes" id="UP001560573">
    <property type="component" value="Unassembled WGS sequence"/>
</dbReference>
<dbReference type="InterPro" id="IPR050194">
    <property type="entry name" value="Glycosyltransferase_grp1"/>
</dbReference>
<dbReference type="CDD" id="cd03801">
    <property type="entry name" value="GT4_PimA-like"/>
    <property type="match status" value="1"/>
</dbReference>
<evidence type="ECO:0000259" key="1">
    <source>
        <dbReference type="Pfam" id="PF00534"/>
    </source>
</evidence>
<comment type="caution">
    <text evidence="2">The sequence shown here is derived from an EMBL/GenBank/DDBJ whole genome shotgun (WGS) entry which is preliminary data.</text>
</comment>
<proteinExistence type="predicted"/>
<dbReference type="InterPro" id="IPR001296">
    <property type="entry name" value="Glyco_trans_1"/>
</dbReference>
<gene>
    <name evidence="2" type="ORF">QTN47_02755</name>
</gene>
<sequence length="389" mass="44330">MLTLLDITFFSNHEFKTGSELIRSQASALGYLDFIGQQMHVEVIKHIRSEEHLEVNNIPFHFFKTTNRFFSVPFKTLQYVRKIKPDVVLVQGLIFPFQVMLLKAVLGKRTIILAQHHGEQANKSILRNFFNKLADKCITAYLFNTPAYAEKRLLQKTIAHSRKIKQLPEGSNSFTQKNKQQARVELNIDAKGPVFLWVGRLNENKDPLTILKAFELYSFLVPGARLYMIYQTDNLLRQIRTVLGQDSQLQERVHLVGKVDHEELESWYNAADFFLSGSHSEYGGFAVLEAMACGCIPVTTNIPTMQQYLQHGKLGFLFAPGDVAALANVLLDLENYDIEKMSKDIAAHFRHTYSFEKIADGLKEICFGLYFEQVQHFPHGVVNAVSANG</sequence>
<dbReference type="GO" id="GO:0016757">
    <property type="term" value="F:glycosyltransferase activity"/>
    <property type="evidence" value="ECO:0007669"/>
    <property type="project" value="UniProtKB-KW"/>
</dbReference>
<dbReference type="RefSeq" id="WP_369327791.1">
    <property type="nucleotide sequence ID" value="NZ_JAULBC010000001.1"/>
</dbReference>
<organism evidence="2 3">
    <name type="scientific">Danxiaibacter flavus</name>
    <dbReference type="NCBI Taxonomy" id="3049108"/>
    <lineage>
        <taxon>Bacteria</taxon>
        <taxon>Pseudomonadati</taxon>
        <taxon>Bacteroidota</taxon>
        <taxon>Chitinophagia</taxon>
        <taxon>Chitinophagales</taxon>
        <taxon>Chitinophagaceae</taxon>
        <taxon>Danxiaibacter</taxon>
    </lineage>
</organism>
<dbReference type="EC" id="2.4.-.-" evidence="2"/>
<feature type="domain" description="Glycosyl transferase family 1" evidence="1">
    <location>
        <begin position="179"/>
        <end position="340"/>
    </location>
</feature>
<evidence type="ECO:0000313" key="3">
    <source>
        <dbReference type="Proteomes" id="UP001560573"/>
    </source>
</evidence>
<dbReference type="Pfam" id="PF00534">
    <property type="entry name" value="Glycos_transf_1"/>
    <property type="match status" value="1"/>
</dbReference>
<dbReference type="EMBL" id="JAULBC010000001">
    <property type="protein sequence ID" value="MEX6686394.1"/>
    <property type="molecule type" value="Genomic_DNA"/>
</dbReference>
<accession>A0ABV3Z948</accession>